<evidence type="ECO:0000313" key="4">
    <source>
        <dbReference type="Proteomes" id="UP000030401"/>
    </source>
</evidence>
<dbReference type="eggNOG" id="COG1842">
    <property type="taxonomic scope" value="Bacteria"/>
</dbReference>
<dbReference type="Proteomes" id="UP000030401">
    <property type="component" value="Unassembled WGS sequence"/>
</dbReference>
<name>A0A0A5HT77_9BACI</name>
<evidence type="ECO:0000256" key="2">
    <source>
        <dbReference type="SAM" id="Coils"/>
    </source>
</evidence>
<evidence type="ECO:0000256" key="1">
    <source>
        <dbReference type="ARBA" id="ARBA00043985"/>
    </source>
</evidence>
<dbReference type="OrthoDB" id="2366053at2"/>
<dbReference type="AlphaFoldDB" id="A0A0A5HT77"/>
<comment type="similarity">
    <text evidence="1">Belongs to the PspA/Vipp/IM30 family.</text>
</comment>
<comment type="caution">
    <text evidence="3">The sequence shown here is derived from an EMBL/GenBank/DDBJ whole genome shotgun (WGS) entry which is preliminary data.</text>
</comment>
<dbReference type="PANTHER" id="PTHR31088">
    <property type="entry name" value="MEMBRANE-ASSOCIATED PROTEIN VIPP1, CHLOROPLASTIC"/>
    <property type="match status" value="1"/>
</dbReference>
<evidence type="ECO:0000313" key="3">
    <source>
        <dbReference type="EMBL" id="KGX86837.1"/>
    </source>
</evidence>
<accession>A0A0A5HT77</accession>
<sequence>MASIFKRIADSVSADIHTMLDQKEQKNPIATLNHYLRQSEQETERVRKLVERQHRLKEEFRREYQQAKDMANKRKRQLEIAQKAGEESLAEFASKEYEEYTARVERMNQSYQEAVHQLSVLEHKYEEMKHRLKDMKLRRMELMGRENVANAHYRMNQVIQENANQSYSNFSEIEQYIENLEYKVNHAYHKNTFDSKMAQLEKEMDETVN</sequence>
<proteinExistence type="inferred from homology"/>
<dbReference type="Pfam" id="PF04012">
    <property type="entry name" value="PspA_IM30"/>
    <property type="match status" value="1"/>
</dbReference>
<feature type="coiled-coil region" evidence="2">
    <location>
        <begin position="39"/>
        <end position="145"/>
    </location>
</feature>
<organism evidence="3 4">
    <name type="scientific">Pontibacillus litoralis JSM 072002</name>
    <dbReference type="NCBI Taxonomy" id="1385512"/>
    <lineage>
        <taxon>Bacteria</taxon>
        <taxon>Bacillati</taxon>
        <taxon>Bacillota</taxon>
        <taxon>Bacilli</taxon>
        <taxon>Bacillales</taxon>
        <taxon>Bacillaceae</taxon>
        <taxon>Pontibacillus</taxon>
    </lineage>
</organism>
<protein>
    <submittedName>
        <fullName evidence="3">Modulator protein</fullName>
    </submittedName>
</protein>
<gene>
    <name evidence="3" type="ORF">N784_02990</name>
</gene>
<dbReference type="EMBL" id="AVPG01000010">
    <property type="protein sequence ID" value="KGX86837.1"/>
    <property type="molecule type" value="Genomic_DNA"/>
</dbReference>
<dbReference type="PANTHER" id="PTHR31088:SF6">
    <property type="entry name" value="PHAGE SHOCK PROTEIN A"/>
    <property type="match status" value="1"/>
</dbReference>
<dbReference type="STRING" id="1385512.N784_02990"/>
<keyword evidence="4" id="KW-1185">Reference proteome</keyword>
<dbReference type="RefSeq" id="WP_036833941.1">
    <property type="nucleotide sequence ID" value="NZ_AVPG01000010.1"/>
</dbReference>
<keyword evidence="2" id="KW-0175">Coiled coil</keyword>
<dbReference type="InterPro" id="IPR007157">
    <property type="entry name" value="PspA_VIPP1"/>
</dbReference>
<reference evidence="3 4" key="1">
    <citation type="submission" date="2013-08" db="EMBL/GenBank/DDBJ databases">
        <authorList>
            <person name="Huang J."/>
            <person name="Wang G."/>
        </authorList>
    </citation>
    <scope>NUCLEOTIDE SEQUENCE [LARGE SCALE GENOMIC DNA]</scope>
    <source>
        <strain evidence="3 4">JSM 072002</strain>
    </source>
</reference>